<sequence length="74" mass="7907">MDVAENGGVFMAVGTSMLVQPAAWLPVAALEAGAQVIRIDPEPTNLSDRAQFDLRGKAGDVPPVLMQSVWRSRT</sequence>
<dbReference type="KEGG" id="metu:GNH96_00830"/>
<proteinExistence type="predicted"/>
<accession>A0A858Q4A1</accession>
<dbReference type="RefSeq" id="WP_169601405.1">
    <property type="nucleotide sequence ID" value="NZ_CP046565.1"/>
</dbReference>
<dbReference type="AlphaFoldDB" id="A0A858Q4A1"/>
<evidence type="ECO:0008006" key="3">
    <source>
        <dbReference type="Google" id="ProtNLM"/>
    </source>
</evidence>
<dbReference type="Gene3D" id="3.40.50.1220">
    <property type="entry name" value="TPP-binding domain"/>
    <property type="match status" value="1"/>
</dbReference>
<name>A0A858Q4A1_9GAMM</name>
<dbReference type="Proteomes" id="UP000503004">
    <property type="component" value="Chromosome"/>
</dbReference>
<evidence type="ECO:0000313" key="2">
    <source>
        <dbReference type="Proteomes" id="UP000503004"/>
    </source>
</evidence>
<reference evidence="2" key="1">
    <citation type="submission" date="2019-12" db="EMBL/GenBank/DDBJ databases">
        <authorList>
            <person name="Awala S.I."/>
            <person name="Rhee S.K."/>
        </authorList>
    </citation>
    <scope>NUCLEOTIDE SEQUENCE [LARGE SCALE GENOMIC DNA]</scope>
    <source>
        <strain evidence="2">IM1</strain>
    </source>
</reference>
<dbReference type="EMBL" id="CP046565">
    <property type="protein sequence ID" value="QJD28651.1"/>
    <property type="molecule type" value="Genomic_DNA"/>
</dbReference>
<dbReference type="SUPFAM" id="SSF52467">
    <property type="entry name" value="DHS-like NAD/FAD-binding domain"/>
    <property type="match status" value="1"/>
</dbReference>
<keyword evidence="2" id="KW-1185">Reference proteome</keyword>
<evidence type="ECO:0000313" key="1">
    <source>
        <dbReference type="EMBL" id="QJD28651.1"/>
    </source>
</evidence>
<gene>
    <name evidence="1" type="ORF">GNH96_00830</name>
</gene>
<organism evidence="1 2">
    <name type="scientific">Methylococcus geothermalis</name>
    <dbReference type="NCBI Taxonomy" id="2681310"/>
    <lineage>
        <taxon>Bacteria</taxon>
        <taxon>Pseudomonadati</taxon>
        <taxon>Pseudomonadota</taxon>
        <taxon>Gammaproteobacteria</taxon>
        <taxon>Methylococcales</taxon>
        <taxon>Methylococcaceae</taxon>
        <taxon>Methylococcus</taxon>
    </lineage>
</organism>
<dbReference type="InterPro" id="IPR029035">
    <property type="entry name" value="DHS-like_NAD/FAD-binding_dom"/>
</dbReference>
<protein>
    <recommendedName>
        <fullName evidence="3">Silent information regulator protein Sir2</fullName>
    </recommendedName>
</protein>